<dbReference type="GO" id="GO:0005743">
    <property type="term" value="C:mitochondrial inner membrane"/>
    <property type="evidence" value="ECO:0007669"/>
    <property type="project" value="UniProtKB-SubCell"/>
</dbReference>
<comment type="subcellular location">
    <subcellularLocation>
        <location evidence="1 9">Mitochondrion inner membrane</location>
    </subcellularLocation>
</comment>
<dbReference type="InterPro" id="IPR022533">
    <property type="entry name" value="Cox20"/>
</dbReference>
<comment type="function">
    <text evidence="9">Involved in the assembly of the cytochrome c oxidase complex.</text>
</comment>
<dbReference type="AlphaFoldDB" id="A0A4T0LBI1"/>
<proteinExistence type="inferred from homology"/>
<dbReference type="Proteomes" id="UP000306954">
    <property type="component" value="Unassembled WGS sequence"/>
</dbReference>
<dbReference type="OrthoDB" id="14603at2759"/>
<evidence type="ECO:0000256" key="2">
    <source>
        <dbReference type="ARBA" id="ARBA00009575"/>
    </source>
</evidence>
<dbReference type="EMBL" id="SPOF01000023">
    <property type="protein sequence ID" value="TIB11520.1"/>
    <property type="molecule type" value="Genomic_DNA"/>
</dbReference>
<evidence type="ECO:0000256" key="8">
    <source>
        <dbReference type="ARBA" id="ARBA00023136"/>
    </source>
</evidence>
<name>A0A4T0LBI1_WALIC</name>
<sequence length="155" mass="18229">MSPHEEPQSVNVKIDKDAAQPGQSYDRYKKAFELLSVDDVNKIESVPCMRNALLYGIGGGITFGAIHFISTRRIKSSWNWTFASSMVVMVATWQHCRSRRGEEMDKMRLLTEKYSDHHISNLKRKNDEARRQREAQEQEQKQGNEYKWYNPKRYL</sequence>
<evidence type="ECO:0000313" key="13">
    <source>
        <dbReference type="Proteomes" id="UP000306954"/>
    </source>
</evidence>
<organism evidence="12 13">
    <name type="scientific">Wallemia ichthyophaga</name>
    <dbReference type="NCBI Taxonomy" id="245174"/>
    <lineage>
        <taxon>Eukaryota</taxon>
        <taxon>Fungi</taxon>
        <taxon>Dikarya</taxon>
        <taxon>Basidiomycota</taxon>
        <taxon>Wallemiomycotina</taxon>
        <taxon>Wallemiomycetes</taxon>
        <taxon>Wallemiales</taxon>
        <taxon>Wallemiaceae</taxon>
        <taxon>Wallemia</taxon>
    </lineage>
</organism>
<protein>
    <recommendedName>
        <fullName evidence="3 9">Cytochrome c oxidase assembly protein COX20, mitochondrial</fullName>
    </recommendedName>
</protein>
<evidence type="ECO:0000256" key="9">
    <source>
        <dbReference type="PIRNR" id="PIRNR007871"/>
    </source>
</evidence>
<comment type="similarity">
    <text evidence="2 9">Belongs to the COX20 family.</text>
</comment>
<keyword evidence="4 11" id="KW-0812">Transmembrane</keyword>
<keyword evidence="7 9" id="KW-0496">Mitochondrion</keyword>
<feature type="compositionally biased region" description="Basic and acidic residues" evidence="10">
    <location>
        <begin position="121"/>
        <end position="144"/>
    </location>
</feature>
<evidence type="ECO:0000256" key="11">
    <source>
        <dbReference type="SAM" id="Phobius"/>
    </source>
</evidence>
<keyword evidence="5 9" id="KW-0999">Mitochondrion inner membrane</keyword>
<evidence type="ECO:0000256" key="6">
    <source>
        <dbReference type="ARBA" id="ARBA00022989"/>
    </source>
</evidence>
<evidence type="ECO:0000256" key="3">
    <source>
        <dbReference type="ARBA" id="ARBA00017689"/>
    </source>
</evidence>
<gene>
    <name evidence="12" type="ORF">E3P90_02405</name>
</gene>
<evidence type="ECO:0000256" key="4">
    <source>
        <dbReference type="ARBA" id="ARBA00022692"/>
    </source>
</evidence>
<evidence type="ECO:0000313" key="12">
    <source>
        <dbReference type="EMBL" id="TIB11520.1"/>
    </source>
</evidence>
<feature type="region of interest" description="Disordered" evidence="10">
    <location>
        <begin position="121"/>
        <end position="155"/>
    </location>
</feature>
<keyword evidence="8 9" id="KW-0472">Membrane</keyword>
<feature type="transmembrane region" description="Helical" evidence="11">
    <location>
        <begin position="52"/>
        <end position="71"/>
    </location>
</feature>
<keyword evidence="6 11" id="KW-1133">Transmembrane helix</keyword>
<dbReference type="PIRSF" id="PIRSF007871">
    <property type="entry name" value="Cox20"/>
    <property type="match status" value="1"/>
</dbReference>
<comment type="caution">
    <text evidence="12">The sequence shown here is derived from an EMBL/GenBank/DDBJ whole genome shotgun (WGS) entry which is preliminary data.</text>
</comment>
<dbReference type="GO" id="GO:0033617">
    <property type="term" value="P:mitochondrial respiratory chain complex IV assembly"/>
    <property type="evidence" value="ECO:0007669"/>
    <property type="project" value="InterPro"/>
</dbReference>
<dbReference type="PRINTS" id="PR02049">
    <property type="entry name" value="PROTEINF36A"/>
</dbReference>
<evidence type="ECO:0000256" key="5">
    <source>
        <dbReference type="ARBA" id="ARBA00022792"/>
    </source>
</evidence>
<evidence type="ECO:0000256" key="1">
    <source>
        <dbReference type="ARBA" id="ARBA00004273"/>
    </source>
</evidence>
<evidence type="ECO:0000256" key="7">
    <source>
        <dbReference type="ARBA" id="ARBA00023128"/>
    </source>
</evidence>
<dbReference type="PANTHER" id="PTHR31586">
    <property type="entry name" value="CYTOCHROME C OXIDASE PROTEIN 20"/>
    <property type="match status" value="1"/>
</dbReference>
<dbReference type="Pfam" id="PF12597">
    <property type="entry name" value="Cox20"/>
    <property type="match status" value="1"/>
</dbReference>
<accession>A0A4T0LBI1</accession>
<reference evidence="12 13" key="1">
    <citation type="submission" date="2019-03" db="EMBL/GenBank/DDBJ databases">
        <title>Sequencing 23 genomes of Wallemia ichthyophaga.</title>
        <authorList>
            <person name="Gostincar C."/>
        </authorList>
    </citation>
    <scope>NUCLEOTIDE SEQUENCE [LARGE SCALE GENOMIC DNA]</scope>
    <source>
        <strain evidence="12 13">EXF-8621</strain>
    </source>
</reference>
<dbReference type="PANTHER" id="PTHR31586:SF1">
    <property type="entry name" value="CYTOCHROME C OXIDASE ASSEMBLY PROTEIN COX20, MITOCHONDRIAL"/>
    <property type="match status" value="1"/>
</dbReference>
<evidence type="ECO:0000256" key="10">
    <source>
        <dbReference type="SAM" id="MobiDB-lite"/>
    </source>
</evidence>